<proteinExistence type="inferred from homology"/>
<keyword evidence="3" id="KW-0325">Glycoprotein</keyword>
<keyword evidence="10" id="KW-1185">Reference proteome</keyword>
<dbReference type="InterPro" id="IPR050314">
    <property type="entry name" value="Glycosyl_Hydrlase_18"/>
</dbReference>
<evidence type="ECO:0000256" key="6">
    <source>
        <dbReference type="RuleBase" id="RU004453"/>
    </source>
</evidence>
<dbReference type="FunFam" id="3.10.50.10:FF:000003">
    <property type="entry name" value="Class V chitinase CHIT5b"/>
    <property type="match status" value="1"/>
</dbReference>
<keyword evidence="7" id="KW-1133">Transmembrane helix</keyword>
<gene>
    <name evidence="9" type="ORF">LNINA_LOCUS8615</name>
</gene>
<dbReference type="PANTHER" id="PTHR11177">
    <property type="entry name" value="CHITINASE"/>
    <property type="match status" value="1"/>
</dbReference>
<dbReference type="GO" id="GO:0008061">
    <property type="term" value="F:chitin binding"/>
    <property type="evidence" value="ECO:0007669"/>
    <property type="project" value="InterPro"/>
</dbReference>
<dbReference type="GO" id="GO:0005975">
    <property type="term" value="P:carbohydrate metabolic process"/>
    <property type="evidence" value="ECO:0007669"/>
    <property type="project" value="InterPro"/>
</dbReference>
<evidence type="ECO:0000259" key="8">
    <source>
        <dbReference type="PROSITE" id="PS51910"/>
    </source>
</evidence>
<comment type="similarity">
    <text evidence="6">Belongs to the glycosyl hydrolase 18 family.</text>
</comment>
<dbReference type="PANTHER" id="PTHR11177:SF390">
    <property type="entry name" value="CHITINASE 11"/>
    <property type="match status" value="1"/>
</dbReference>
<dbReference type="SUPFAM" id="SSF51445">
    <property type="entry name" value="(Trans)glycosidases"/>
    <property type="match status" value="1"/>
</dbReference>
<dbReference type="AlphaFoldDB" id="A0AAV1JM59"/>
<dbReference type="EMBL" id="CAVLEF010000011">
    <property type="protein sequence ID" value="CAK1549305.1"/>
    <property type="molecule type" value="Genomic_DNA"/>
</dbReference>
<evidence type="ECO:0000256" key="5">
    <source>
        <dbReference type="RuleBase" id="RU000489"/>
    </source>
</evidence>
<keyword evidence="7" id="KW-0812">Transmembrane</keyword>
<dbReference type="PROSITE" id="PS01095">
    <property type="entry name" value="GH18_1"/>
    <property type="match status" value="1"/>
</dbReference>
<reference evidence="9 10" key="1">
    <citation type="submission" date="2023-11" db="EMBL/GenBank/DDBJ databases">
        <authorList>
            <person name="Okamura Y."/>
        </authorList>
    </citation>
    <scope>NUCLEOTIDE SEQUENCE [LARGE SCALE GENOMIC DNA]</scope>
</reference>
<dbReference type="Gene3D" id="3.20.20.80">
    <property type="entry name" value="Glycosidases"/>
    <property type="match status" value="1"/>
</dbReference>
<protein>
    <recommendedName>
        <fullName evidence="8">GH18 domain-containing protein</fullName>
    </recommendedName>
</protein>
<dbReference type="Gene3D" id="3.10.50.10">
    <property type="match status" value="1"/>
</dbReference>
<dbReference type="SUPFAM" id="SSF54556">
    <property type="entry name" value="Chitinase insertion domain"/>
    <property type="match status" value="1"/>
</dbReference>
<evidence type="ECO:0000256" key="1">
    <source>
        <dbReference type="ARBA" id="ARBA00022729"/>
    </source>
</evidence>
<dbReference type="SMART" id="SM00636">
    <property type="entry name" value="Glyco_18"/>
    <property type="match status" value="1"/>
</dbReference>
<dbReference type="InterPro" id="IPR017853">
    <property type="entry name" value="GH"/>
</dbReference>
<keyword evidence="2 5" id="KW-0378">Hydrolase</keyword>
<keyword evidence="7" id="KW-0472">Membrane</keyword>
<accession>A0AAV1JM59</accession>
<comment type="caution">
    <text evidence="9">The sequence shown here is derived from an EMBL/GenBank/DDBJ whole genome shotgun (WGS) entry which is preliminary data.</text>
</comment>
<sequence length="436" mass="49765">MNLMCSKYTVQKLHETKEDNFIQSCTYYVCIFIICVLLFIIVLPYIHEPNIKIISVGDENIHMQEAELSKVISCYYNTPSEEADHQLLPDGINPLLCTHINVAFAKIINKQIYLTDFQIKTINEVLQLKKTNSKLKVLVSVGGSGNNDGFSDMVVNHAARKTFIRSVKYLLRNHSLDGIDLDWEFPAVHLQEAEQGKRERQHFSQLLREIRMEFIRERRNYLLTVALAAQQIIVDVSYDIDQINMYVDFANVMTYDFHYYTKFTPFTGLNSPLFARNSEHLYLATLNVNYTVQMFLTKGLNESKIVIGIPSYGHSFTLVNKDNAGIGSPALGYGNVGSIGFVNYPDICCFIKNNSDVIIVEEKNTKVPYLHKGTEWISYETPESVATKAEYIRQLKLRGAMIYSLNADDYRGRCGESLYNATNFPLVSSIKNILDT</sequence>
<evidence type="ECO:0000256" key="3">
    <source>
        <dbReference type="ARBA" id="ARBA00023180"/>
    </source>
</evidence>
<evidence type="ECO:0000256" key="7">
    <source>
        <dbReference type="SAM" id="Phobius"/>
    </source>
</evidence>
<dbReference type="Proteomes" id="UP001497472">
    <property type="component" value="Unassembled WGS sequence"/>
</dbReference>
<dbReference type="InterPro" id="IPR029070">
    <property type="entry name" value="Chitinase_insertion_sf"/>
</dbReference>
<feature type="transmembrane region" description="Helical" evidence="7">
    <location>
        <begin position="21"/>
        <end position="46"/>
    </location>
</feature>
<dbReference type="GO" id="GO:0004568">
    <property type="term" value="F:chitinase activity"/>
    <property type="evidence" value="ECO:0007669"/>
    <property type="project" value="UniProtKB-ARBA"/>
</dbReference>
<dbReference type="InterPro" id="IPR001579">
    <property type="entry name" value="Glyco_hydro_18_chit_AS"/>
</dbReference>
<keyword evidence="4 5" id="KW-0326">Glycosidase</keyword>
<dbReference type="InterPro" id="IPR001223">
    <property type="entry name" value="Glyco_hydro18_cat"/>
</dbReference>
<evidence type="ECO:0000256" key="4">
    <source>
        <dbReference type="ARBA" id="ARBA00023295"/>
    </source>
</evidence>
<name>A0AAV1JM59_9NEOP</name>
<dbReference type="InterPro" id="IPR011583">
    <property type="entry name" value="Chitinase_II/V-like_cat"/>
</dbReference>
<feature type="domain" description="GH18" evidence="8">
    <location>
        <begin position="70"/>
        <end position="436"/>
    </location>
</feature>
<dbReference type="PROSITE" id="PS51910">
    <property type="entry name" value="GH18_2"/>
    <property type="match status" value="1"/>
</dbReference>
<dbReference type="Pfam" id="PF00704">
    <property type="entry name" value="Glyco_hydro_18"/>
    <property type="match status" value="1"/>
</dbReference>
<dbReference type="GO" id="GO:0005576">
    <property type="term" value="C:extracellular region"/>
    <property type="evidence" value="ECO:0007669"/>
    <property type="project" value="TreeGrafter"/>
</dbReference>
<evidence type="ECO:0000313" key="9">
    <source>
        <dbReference type="EMBL" id="CAK1549305.1"/>
    </source>
</evidence>
<dbReference type="GO" id="GO:0006032">
    <property type="term" value="P:chitin catabolic process"/>
    <property type="evidence" value="ECO:0007669"/>
    <property type="project" value="TreeGrafter"/>
</dbReference>
<organism evidence="9 10">
    <name type="scientific">Leptosia nina</name>
    <dbReference type="NCBI Taxonomy" id="320188"/>
    <lineage>
        <taxon>Eukaryota</taxon>
        <taxon>Metazoa</taxon>
        <taxon>Ecdysozoa</taxon>
        <taxon>Arthropoda</taxon>
        <taxon>Hexapoda</taxon>
        <taxon>Insecta</taxon>
        <taxon>Pterygota</taxon>
        <taxon>Neoptera</taxon>
        <taxon>Endopterygota</taxon>
        <taxon>Lepidoptera</taxon>
        <taxon>Glossata</taxon>
        <taxon>Ditrysia</taxon>
        <taxon>Papilionoidea</taxon>
        <taxon>Pieridae</taxon>
        <taxon>Pierinae</taxon>
        <taxon>Leptosia</taxon>
    </lineage>
</organism>
<keyword evidence="1" id="KW-0732">Signal</keyword>
<evidence type="ECO:0000256" key="2">
    <source>
        <dbReference type="ARBA" id="ARBA00022801"/>
    </source>
</evidence>
<evidence type="ECO:0000313" key="10">
    <source>
        <dbReference type="Proteomes" id="UP001497472"/>
    </source>
</evidence>